<dbReference type="InterPro" id="IPR011006">
    <property type="entry name" value="CheY-like_superfamily"/>
</dbReference>
<evidence type="ECO:0000256" key="1">
    <source>
        <dbReference type="ARBA" id="ARBA00004496"/>
    </source>
</evidence>
<dbReference type="SUPFAM" id="SSF52172">
    <property type="entry name" value="CheY-like"/>
    <property type="match status" value="1"/>
</dbReference>
<dbReference type="InterPro" id="IPR024187">
    <property type="entry name" value="Sig_transdc_resp-reg_cit/mal"/>
</dbReference>
<keyword evidence="2 9" id="KW-0963">Cytoplasm</keyword>
<evidence type="ECO:0000256" key="3">
    <source>
        <dbReference type="ARBA" id="ARBA00022553"/>
    </source>
</evidence>
<dbReference type="InterPro" id="IPR001789">
    <property type="entry name" value="Sig_transdc_resp-reg_receiver"/>
</dbReference>
<keyword evidence="3 10" id="KW-0597">Phosphoprotein</keyword>
<evidence type="ECO:0000259" key="11">
    <source>
        <dbReference type="PROSITE" id="PS50110"/>
    </source>
</evidence>
<comment type="subcellular location">
    <subcellularLocation>
        <location evidence="1 9">Cytoplasm</location>
    </subcellularLocation>
</comment>
<keyword evidence="5 9" id="KW-0805">Transcription regulation</keyword>
<name>A0ABT9B2B0_9ACTN</name>
<comment type="caution">
    <text evidence="12">The sequence shown here is derived from an EMBL/GenBank/DDBJ whole genome shotgun (WGS) entry which is preliminary data.</text>
</comment>
<keyword evidence="7 9" id="KW-0010">Activator</keyword>
<keyword evidence="4 9" id="KW-0902">Two-component regulatory system</keyword>
<evidence type="ECO:0000256" key="7">
    <source>
        <dbReference type="ARBA" id="ARBA00023159"/>
    </source>
</evidence>
<dbReference type="PIRSF" id="PIRSF006171">
    <property type="entry name" value="RR_citrat_malat"/>
    <property type="match status" value="1"/>
</dbReference>
<keyword evidence="8 9" id="KW-0804">Transcription</keyword>
<dbReference type="Pfam" id="PF09339">
    <property type="entry name" value="HTH_IclR"/>
    <property type="match status" value="1"/>
</dbReference>
<protein>
    <recommendedName>
        <fullName evidence="9">Transcriptional regulatory protein</fullName>
    </recommendedName>
</protein>
<gene>
    <name evidence="12" type="ORF">Q5722_02875</name>
</gene>
<organism evidence="12 13">
    <name type="scientific">Nocardioides jiangxiensis</name>
    <dbReference type="NCBI Taxonomy" id="3064524"/>
    <lineage>
        <taxon>Bacteria</taxon>
        <taxon>Bacillati</taxon>
        <taxon>Actinomycetota</taxon>
        <taxon>Actinomycetes</taxon>
        <taxon>Propionibacteriales</taxon>
        <taxon>Nocardioidaceae</taxon>
        <taxon>Nocardioides</taxon>
    </lineage>
</organism>
<dbReference type="RefSeq" id="WP_305026708.1">
    <property type="nucleotide sequence ID" value="NZ_JAUQTA010000001.1"/>
</dbReference>
<dbReference type="Proteomes" id="UP001233314">
    <property type="component" value="Unassembled WGS sequence"/>
</dbReference>
<dbReference type="PROSITE" id="PS50110">
    <property type="entry name" value="RESPONSE_REGULATORY"/>
    <property type="match status" value="1"/>
</dbReference>
<accession>A0ABT9B2B0</accession>
<dbReference type="InterPro" id="IPR051271">
    <property type="entry name" value="2C-system_Tx_regulators"/>
</dbReference>
<evidence type="ECO:0000256" key="5">
    <source>
        <dbReference type="ARBA" id="ARBA00023015"/>
    </source>
</evidence>
<dbReference type="InterPro" id="IPR036390">
    <property type="entry name" value="WH_DNA-bd_sf"/>
</dbReference>
<evidence type="ECO:0000256" key="4">
    <source>
        <dbReference type="ARBA" id="ARBA00023012"/>
    </source>
</evidence>
<evidence type="ECO:0000256" key="6">
    <source>
        <dbReference type="ARBA" id="ARBA00023125"/>
    </source>
</evidence>
<proteinExistence type="predicted"/>
<dbReference type="InterPro" id="IPR005471">
    <property type="entry name" value="Tscrpt_reg_IclR_N"/>
</dbReference>
<reference evidence="12 13" key="1">
    <citation type="submission" date="2023-07" db="EMBL/GenBank/DDBJ databases">
        <title>Nocardioides sp. nov WY-20 isolated from soil.</title>
        <authorList>
            <person name="Liu B."/>
            <person name="Wan Y."/>
        </authorList>
    </citation>
    <scope>NUCLEOTIDE SEQUENCE [LARGE SCALE GENOMIC DNA]</scope>
    <source>
        <strain evidence="12 13">WY-20</strain>
    </source>
</reference>
<sequence>MSDVRVLVVDDDFMVARLHAELVGSLAGFVVAGVAQTGRDALDAASRLHPDIVLLDVYLPDLSGVQVLEELRAGGAPQADVVMITAARDTETVSRALRLGAVHYLVKPFALADLSDRLRQVAAARQQLASDATLAQAEIDRVFGAVRTPTPLRGLPKGLSEPTMRLVVATLRSQDAAESATELADRAGLSRVSARRYLEHLVGMGWVEVTLKYGAAGRPERLYAWVRD</sequence>
<evidence type="ECO:0000256" key="9">
    <source>
        <dbReference type="PIRNR" id="PIRNR006171"/>
    </source>
</evidence>
<evidence type="ECO:0000313" key="12">
    <source>
        <dbReference type="EMBL" id="MDO7867303.1"/>
    </source>
</evidence>
<dbReference type="Gene3D" id="3.40.50.2300">
    <property type="match status" value="1"/>
</dbReference>
<dbReference type="EMBL" id="JAUQTA010000001">
    <property type="protein sequence ID" value="MDO7867303.1"/>
    <property type="molecule type" value="Genomic_DNA"/>
</dbReference>
<keyword evidence="13" id="KW-1185">Reference proteome</keyword>
<dbReference type="PANTHER" id="PTHR45526">
    <property type="entry name" value="TRANSCRIPTIONAL REGULATORY PROTEIN DPIA"/>
    <property type="match status" value="1"/>
</dbReference>
<dbReference type="SMART" id="SM00448">
    <property type="entry name" value="REC"/>
    <property type="match status" value="1"/>
</dbReference>
<dbReference type="Pfam" id="PF00072">
    <property type="entry name" value="Response_reg"/>
    <property type="match status" value="1"/>
</dbReference>
<dbReference type="Gene3D" id="1.10.10.10">
    <property type="entry name" value="Winged helix-like DNA-binding domain superfamily/Winged helix DNA-binding domain"/>
    <property type="match status" value="1"/>
</dbReference>
<dbReference type="PANTHER" id="PTHR45526:SF1">
    <property type="entry name" value="TRANSCRIPTIONAL REGULATORY PROTEIN DCUR-RELATED"/>
    <property type="match status" value="1"/>
</dbReference>
<evidence type="ECO:0000256" key="8">
    <source>
        <dbReference type="ARBA" id="ARBA00023163"/>
    </source>
</evidence>
<keyword evidence="6 9" id="KW-0238">DNA-binding</keyword>
<dbReference type="InterPro" id="IPR036388">
    <property type="entry name" value="WH-like_DNA-bd_sf"/>
</dbReference>
<feature type="domain" description="Response regulatory" evidence="11">
    <location>
        <begin position="5"/>
        <end position="122"/>
    </location>
</feature>
<evidence type="ECO:0000256" key="2">
    <source>
        <dbReference type="ARBA" id="ARBA00022490"/>
    </source>
</evidence>
<evidence type="ECO:0000256" key="10">
    <source>
        <dbReference type="PROSITE-ProRule" id="PRU00169"/>
    </source>
</evidence>
<evidence type="ECO:0000313" key="13">
    <source>
        <dbReference type="Proteomes" id="UP001233314"/>
    </source>
</evidence>
<feature type="modified residue" description="4-aspartylphosphate" evidence="10">
    <location>
        <position position="56"/>
    </location>
</feature>
<dbReference type="SUPFAM" id="SSF46785">
    <property type="entry name" value="Winged helix' DNA-binding domain"/>
    <property type="match status" value="1"/>
</dbReference>